<name>A0A9P6Y1G7_RHIOR</name>
<dbReference type="GO" id="GO:0005777">
    <property type="term" value="C:peroxisome"/>
    <property type="evidence" value="ECO:0007669"/>
    <property type="project" value="UniProtKB-SubCell"/>
</dbReference>
<feature type="binding site" evidence="9">
    <location>
        <position position="63"/>
    </location>
    <ligand>
        <name>urate</name>
        <dbReference type="ChEBI" id="CHEBI:17775"/>
    </ligand>
</feature>
<dbReference type="PANTHER" id="PTHR42874">
    <property type="entry name" value="URICASE"/>
    <property type="match status" value="1"/>
</dbReference>
<keyword evidence="5 7" id="KW-0560">Oxidoreductase</keyword>
<dbReference type="InterPro" id="IPR002042">
    <property type="entry name" value="Uricase"/>
</dbReference>
<comment type="similarity">
    <text evidence="3 7 10">Belongs to the uricase family.</text>
</comment>
<dbReference type="GO" id="GO:0004846">
    <property type="term" value="F:urate oxidase activity"/>
    <property type="evidence" value="ECO:0007669"/>
    <property type="project" value="UniProtKB-EC"/>
</dbReference>
<protein>
    <recommendedName>
        <fullName evidence="7 10">Uricase</fullName>
        <ecNumber evidence="7 10">1.7.3.3</ecNumber>
    </recommendedName>
    <alternativeName>
        <fullName evidence="7">Urate oxidase</fullName>
    </alternativeName>
</protein>
<feature type="active site" description="Charge relay system" evidence="8">
    <location>
        <position position="16"/>
    </location>
</feature>
<feature type="binding site" evidence="9">
    <location>
        <position position="231"/>
    </location>
    <ligand>
        <name>5-hydroxyisourate</name>
        <dbReference type="ChEBI" id="CHEBI:18072"/>
    </ligand>
</feature>
<keyword evidence="4 7" id="KW-0659">Purine metabolism</keyword>
<comment type="caution">
    <text evidence="11">The sequence shown here is derived from an EMBL/GenBank/DDBJ whole genome shotgun (WGS) entry which is preliminary data.</text>
</comment>
<evidence type="ECO:0000313" key="11">
    <source>
        <dbReference type="EMBL" id="KAG1537290.1"/>
    </source>
</evidence>
<dbReference type="SUPFAM" id="SSF55620">
    <property type="entry name" value="Tetrahydrobiopterin biosynthesis enzymes-like"/>
    <property type="match status" value="2"/>
</dbReference>
<evidence type="ECO:0000256" key="6">
    <source>
        <dbReference type="ARBA" id="ARBA00023140"/>
    </source>
</evidence>
<evidence type="ECO:0000256" key="7">
    <source>
        <dbReference type="PIRNR" id="PIRNR000241"/>
    </source>
</evidence>
<evidence type="ECO:0000313" key="12">
    <source>
        <dbReference type="Proteomes" id="UP000717996"/>
    </source>
</evidence>
<dbReference type="AlphaFoldDB" id="A0A9P6Y1G7"/>
<comment type="function">
    <text evidence="7 10">Catalyzes the oxidation of uric acid to 5-hydroxyisourate, which is further processed to form (S)-allantoin.</text>
</comment>
<dbReference type="PANTHER" id="PTHR42874:SF1">
    <property type="entry name" value="URICASE"/>
    <property type="match status" value="1"/>
</dbReference>
<evidence type="ECO:0000256" key="5">
    <source>
        <dbReference type="ARBA" id="ARBA00023002"/>
    </source>
</evidence>
<evidence type="ECO:0000256" key="9">
    <source>
        <dbReference type="PIRSR" id="PIRSR000241-2"/>
    </source>
</evidence>
<organism evidence="11 12">
    <name type="scientific">Rhizopus oryzae</name>
    <name type="common">Mucormycosis agent</name>
    <name type="synonym">Rhizopus arrhizus var. delemar</name>
    <dbReference type="NCBI Taxonomy" id="64495"/>
    <lineage>
        <taxon>Eukaryota</taxon>
        <taxon>Fungi</taxon>
        <taxon>Fungi incertae sedis</taxon>
        <taxon>Mucoromycota</taxon>
        <taxon>Mucoromycotina</taxon>
        <taxon>Mucoromycetes</taxon>
        <taxon>Mucorales</taxon>
        <taxon>Mucorineae</taxon>
        <taxon>Rhizopodaceae</taxon>
        <taxon>Rhizopus</taxon>
    </lineage>
</organism>
<feature type="binding site" evidence="9">
    <location>
        <position position="232"/>
    </location>
    <ligand>
        <name>5-hydroxyisourate</name>
        <dbReference type="ChEBI" id="CHEBI:18072"/>
    </ligand>
</feature>
<dbReference type="GO" id="GO:0006145">
    <property type="term" value="P:purine nucleobase catabolic process"/>
    <property type="evidence" value="ECO:0007669"/>
    <property type="project" value="TreeGrafter"/>
</dbReference>
<dbReference type="InterPro" id="IPR019842">
    <property type="entry name" value="Uricase_CS"/>
</dbReference>
<dbReference type="EMBL" id="JAANIT010002168">
    <property type="protein sequence ID" value="KAG1537290.1"/>
    <property type="molecule type" value="Genomic_DNA"/>
</dbReference>
<sequence>MTVNSNVYLKHARYGKDLVRLLRVYKEGDVQHCTELTVRLLLEGDIETSYTKADNSVVVATEDTCKNTINIIAKKSDNVDNIELFGQEITKHVLKQYAHISGAFVDIIKHKWTRMIVDGKPHNHSFLRDGEDIQTTSVHHYRVGNKIHITSGLQKLLVLKTTGSAFHGFYKDEYTTLVETWDRIFSTSVDAKWTFSSQSPDVLSKIDYKKIHAGVRQITCDTFAKDDSASVQATLYLMQQQILTKYPEVAEVSYALPNKHYVGIDLSKFNIDNTGKNTSLYYPQADPSGLITAVAGRKDSKL</sequence>
<dbReference type="Gene3D" id="3.10.270.10">
    <property type="entry name" value="Urate Oxidase"/>
    <property type="match status" value="1"/>
</dbReference>
<dbReference type="Proteomes" id="UP000717996">
    <property type="component" value="Unassembled WGS sequence"/>
</dbReference>
<evidence type="ECO:0000256" key="2">
    <source>
        <dbReference type="ARBA" id="ARBA00004831"/>
    </source>
</evidence>
<feature type="binding site" evidence="9">
    <location>
        <position position="61"/>
    </location>
    <ligand>
        <name>urate</name>
        <dbReference type="ChEBI" id="CHEBI:17775"/>
    </ligand>
</feature>
<feature type="binding site" evidence="9">
    <location>
        <position position="61"/>
    </location>
    <ligand>
        <name>O2</name>
        <dbReference type="ChEBI" id="CHEBI:15379"/>
    </ligand>
</feature>
<dbReference type="PROSITE" id="PS00366">
    <property type="entry name" value="URICASE"/>
    <property type="match status" value="1"/>
</dbReference>
<dbReference type="OrthoDB" id="9992118at2759"/>
<dbReference type="PIRSF" id="PIRSF000241">
    <property type="entry name" value="Urate_oxidase"/>
    <property type="match status" value="1"/>
</dbReference>
<dbReference type="GO" id="GO:0019628">
    <property type="term" value="P:urate catabolic process"/>
    <property type="evidence" value="ECO:0007669"/>
    <property type="project" value="TreeGrafter"/>
</dbReference>
<proteinExistence type="inferred from homology"/>
<dbReference type="PRINTS" id="PR00093">
    <property type="entry name" value="URICASE"/>
</dbReference>
<comment type="catalytic activity">
    <reaction evidence="7 10">
        <text>urate + O2 + H2O = 5-hydroxyisourate + H2O2</text>
        <dbReference type="Rhea" id="RHEA:21368"/>
        <dbReference type="ChEBI" id="CHEBI:15377"/>
        <dbReference type="ChEBI" id="CHEBI:15379"/>
        <dbReference type="ChEBI" id="CHEBI:16240"/>
        <dbReference type="ChEBI" id="CHEBI:17775"/>
        <dbReference type="ChEBI" id="CHEBI:18072"/>
        <dbReference type="EC" id="1.7.3.3"/>
    </reaction>
</comment>
<reference evidence="11" key="1">
    <citation type="journal article" date="2020" name="Microb. Genom.">
        <title>Genetic diversity of clinical and environmental Mucorales isolates obtained from an investigation of mucormycosis cases among solid organ transplant recipients.</title>
        <authorList>
            <person name="Nguyen M.H."/>
            <person name="Kaul D."/>
            <person name="Muto C."/>
            <person name="Cheng S.J."/>
            <person name="Richter R.A."/>
            <person name="Bruno V.M."/>
            <person name="Liu G."/>
            <person name="Beyhan S."/>
            <person name="Sundermann A.J."/>
            <person name="Mounaud S."/>
            <person name="Pasculle A.W."/>
            <person name="Nierman W.C."/>
            <person name="Driscoll E."/>
            <person name="Cumbie R."/>
            <person name="Clancy C.J."/>
            <person name="Dupont C.L."/>
        </authorList>
    </citation>
    <scope>NUCLEOTIDE SEQUENCE</scope>
    <source>
        <strain evidence="11">GL16</strain>
    </source>
</reference>
<keyword evidence="6 7" id="KW-0576">Peroxisome</keyword>
<evidence type="ECO:0000256" key="4">
    <source>
        <dbReference type="ARBA" id="ARBA00022631"/>
    </source>
</evidence>
<dbReference type="NCBIfam" id="TIGR03383">
    <property type="entry name" value="urate_oxi"/>
    <property type="match status" value="1"/>
</dbReference>
<feature type="binding site" evidence="9">
    <location>
        <position position="63"/>
    </location>
    <ligand>
        <name>5-hydroxyisourate</name>
        <dbReference type="ChEBI" id="CHEBI:18072"/>
    </ligand>
</feature>
<feature type="active site" description="Charge relay system" evidence="8">
    <location>
        <position position="260"/>
    </location>
</feature>
<feature type="binding site" evidence="9">
    <location>
        <position position="258"/>
    </location>
    <ligand>
        <name>O2</name>
        <dbReference type="ChEBI" id="CHEBI:15379"/>
    </ligand>
</feature>
<feature type="binding site" evidence="9">
    <location>
        <position position="258"/>
    </location>
    <ligand>
        <name>urate</name>
        <dbReference type="ChEBI" id="CHEBI:17775"/>
    </ligand>
</feature>
<evidence type="ECO:0000256" key="8">
    <source>
        <dbReference type="PIRSR" id="PIRSR000241-1"/>
    </source>
</evidence>
<evidence type="ECO:0000256" key="10">
    <source>
        <dbReference type="RuleBase" id="RU004455"/>
    </source>
</evidence>
<feature type="binding site" evidence="9">
    <location>
        <position position="166"/>
    </location>
    <ligand>
        <name>5-hydroxyisourate</name>
        <dbReference type="ChEBI" id="CHEBI:18072"/>
    </ligand>
</feature>
<gene>
    <name evidence="11" type="ORF">G6F51_010459</name>
</gene>
<dbReference type="EC" id="1.7.3.3" evidence="7 10"/>
<feature type="binding site" evidence="9">
    <location>
        <position position="232"/>
    </location>
    <ligand>
        <name>urate</name>
        <dbReference type="ChEBI" id="CHEBI:17775"/>
    </ligand>
</feature>
<feature type="binding site" evidence="9">
    <location>
        <position position="183"/>
    </location>
    <ligand>
        <name>urate</name>
        <dbReference type="ChEBI" id="CHEBI:17775"/>
    </ligand>
</feature>
<accession>A0A9P6Y1G7</accession>
<dbReference type="Pfam" id="PF01014">
    <property type="entry name" value="Uricase"/>
    <property type="match status" value="2"/>
</dbReference>
<feature type="binding site" evidence="9">
    <location>
        <position position="183"/>
    </location>
    <ligand>
        <name>5-hydroxyisourate</name>
        <dbReference type="ChEBI" id="CHEBI:18072"/>
    </ligand>
</feature>
<evidence type="ECO:0000256" key="1">
    <source>
        <dbReference type="ARBA" id="ARBA00004275"/>
    </source>
</evidence>
<feature type="active site" description="Charge relay system" evidence="8">
    <location>
        <position position="61"/>
    </location>
</feature>
<feature type="binding site" evidence="9">
    <location>
        <position position="231"/>
    </location>
    <ligand>
        <name>urate</name>
        <dbReference type="ChEBI" id="CHEBI:17775"/>
    </ligand>
</feature>
<evidence type="ECO:0000256" key="3">
    <source>
        <dbReference type="ARBA" id="ARBA00009760"/>
    </source>
</evidence>
<comment type="subcellular location">
    <subcellularLocation>
        <location evidence="1 7">Peroxisome</location>
    </subcellularLocation>
</comment>
<feature type="binding site" evidence="9">
    <location>
        <position position="258"/>
    </location>
    <ligand>
        <name>5-hydroxyisourate</name>
        <dbReference type="ChEBI" id="CHEBI:18072"/>
    </ligand>
</feature>
<feature type="binding site" evidence="9">
    <location>
        <position position="61"/>
    </location>
    <ligand>
        <name>5-hydroxyisourate</name>
        <dbReference type="ChEBI" id="CHEBI:18072"/>
    </ligand>
</feature>
<comment type="pathway">
    <text evidence="2 7">Purine metabolism; urate degradation; (S)-allantoin from urate: step 1/3.</text>
</comment>
<dbReference type="FunFam" id="3.10.270.10:FF:000001">
    <property type="entry name" value="Uricase"/>
    <property type="match status" value="1"/>
</dbReference>
<feature type="binding site" evidence="9">
    <location>
        <position position="166"/>
    </location>
    <ligand>
        <name>urate</name>
        <dbReference type="ChEBI" id="CHEBI:17775"/>
    </ligand>
</feature>